<dbReference type="PANTHER" id="PTHR13455:SF7">
    <property type="entry name" value="SIMJANG, ISOFORM E"/>
    <property type="match status" value="1"/>
</dbReference>
<dbReference type="GO" id="GO:0000122">
    <property type="term" value="P:negative regulation of transcription by RNA polymerase II"/>
    <property type="evidence" value="ECO:0007669"/>
    <property type="project" value="InterPro"/>
</dbReference>
<evidence type="ECO:0000256" key="4">
    <source>
        <dbReference type="ARBA" id="ARBA00023163"/>
    </source>
</evidence>
<keyword evidence="5" id="KW-0539">Nucleus</keyword>
<evidence type="ECO:0000256" key="3">
    <source>
        <dbReference type="ARBA" id="ARBA00023054"/>
    </source>
</evidence>
<evidence type="ECO:0000256" key="5">
    <source>
        <dbReference type="ARBA" id="ARBA00023242"/>
    </source>
</evidence>
<comment type="subcellular location">
    <subcellularLocation>
        <location evidence="1">Nucleus</location>
    </subcellularLocation>
</comment>
<proteinExistence type="predicted"/>
<comment type="caution">
    <text evidence="7">The sequence shown here is derived from an EMBL/GenBank/DDBJ whole genome shotgun (WGS) entry which is preliminary data.</text>
</comment>
<evidence type="ECO:0000256" key="1">
    <source>
        <dbReference type="ARBA" id="ARBA00004123"/>
    </source>
</evidence>
<keyword evidence="3" id="KW-0175">Coiled coil</keyword>
<accession>A0A4C1ZN03</accession>
<feature type="non-terminal residue" evidence="7">
    <location>
        <position position="132"/>
    </location>
</feature>
<sequence length="132" mass="14457">MGTGSLVVPLKSDTDTARFACRALQEFHEYILEVFLLLFSFFQSLVGFQLRDTSLNPERLQLTQLVSRVNFKSSSAGNITPSVTITPAPPPAAQHGTSSKASSRSEDTHTPAQRQAAAKLALRKQLEKTLLQ</sequence>
<dbReference type="GO" id="GO:0016581">
    <property type="term" value="C:NuRD complex"/>
    <property type="evidence" value="ECO:0007669"/>
    <property type="project" value="TreeGrafter"/>
</dbReference>
<feature type="compositionally biased region" description="Polar residues" evidence="6">
    <location>
        <begin position="74"/>
        <end position="85"/>
    </location>
</feature>
<name>A0A4C1ZN03_EUMVA</name>
<keyword evidence="8" id="KW-1185">Reference proteome</keyword>
<reference evidence="7 8" key="1">
    <citation type="journal article" date="2019" name="Commun. Biol.">
        <title>The bagworm genome reveals a unique fibroin gene that provides high tensile strength.</title>
        <authorList>
            <person name="Kono N."/>
            <person name="Nakamura H."/>
            <person name="Ohtoshi R."/>
            <person name="Tomita M."/>
            <person name="Numata K."/>
            <person name="Arakawa K."/>
        </authorList>
    </citation>
    <scope>NUCLEOTIDE SEQUENCE [LARGE SCALE GENOMIC DNA]</scope>
</reference>
<feature type="region of interest" description="Disordered" evidence="6">
    <location>
        <begin position="74"/>
        <end position="118"/>
    </location>
</feature>
<organism evidence="7 8">
    <name type="scientific">Eumeta variegata</name>
    <name type="common">Bagworm moth</name>
    <name type="synonym">Eumeta japonica</name>
    <dbReference type="NCBI Taxonomy" id="151549"/>
    <lineage>
        <taxon>Eukaryota</taxon>
        <taxon>Metazoa</taxon>
        <taxon>Ecdysozoa</taxon>
        <taxon>Arthropoda</taxon>
        <taxon>Hexapoda</taxon>
        <taxon>Insecta</taxon>
        <taxon>Pterygota</taxon>
        <taxon>Neoptera</taxon>
        <taxon>Endopterygota</taxon>
        <taxon>Lepidoptera</taxon>
        <taxon>Glossata</taxon>
        <taxon>Ditrysia</taxon>
        <taxon>Tineoidea</taxon>
        <taxon>Psychidae</taxon>
        <taxon>Oiketicinae</taxon>
        <taxon>Eumeta</taxon>
    </lineage>
</organism>
<dbReference type="STRING" id="151549.A0A4C1ZN03"/>
<dbReference type="InterPro" id="IPR040386">
    <property type="entry name" value="P66"/>
</dbReference>
<keyword evidence="4" id="KW-0804">Transcription</keyword>
<dbReference type="EMBL" id="BGZK01001919">
    <property type="protein sequence ID" value="GBP88279.1"/>
    <property type="molecule type" value="Genomic_DNA"/>
</dbReference>
<protein>
    <submittedName>
        <fullName evidence="7">Uncharacterized protein</fullName>
    </submittedName>
</protein>
<evidence type="ECO:0000256" key="2">
    <source>
        <dbReference type="ARBA" id="ARBA00023015"/>
    </source>
</evidence>
<dbReference type="PANTHER" id="PTHR13455">
    <property type="entry name" value="TRANSCRIPTIONAL REPRESSOR P66-RELATED"/>
    <property type="match status" value="1"/>
</dbReference>
<keyword evidence="2" id="KW-0805">Transcription regulation</keyword>
<dbReference type="AlphaFoldDB" id="A0A4C1ZN03"/>
<evidence type="ECO:0000256" key="6">
    <source>
        <dbReference type="SAM" id="MobiDB-lite"/>
    </source>
</evidence>
<evidence type="ECO:0000313" key="7">
    <source>
        <dbReference type="EMBL" id="GBP88279.1"/>
    </source>
</evidence>
<gene>
    <name evidence="7" type="ORF">EVAR_100120_1</name>
</gene>
<evidence type="ECO:0000313" key="8">
    <source>
        <dbReference type="Proteomes" id="UP000299102"/>
    </source>
</evidence>
<dbReference type="Proteomes" id="UP000299102">
    <property type="component" value="Unassembled WGS sequence"/>
</dbReference>